<evidence type="ECO:0000313" key="3">
    <source>
        <dbReference type="EMBL" id="KAF0711644.1"/>
    </source>
</evidence>
<dbReference type="EMBL" id="VUJU01011192">
    <property type="protein sequence ID" value="KAF0711644.1"/>
    <property type="molecule type" value="Genomic_DNA"/>
</dbReference>
<gene>
    <name evidence="3" type="ORF">FWK35_00035933</name>
</gene>
<keyword evidence="1" id="KW-0863">Zinc-finger</keyword>
<dbReference type="Gene3D" id="4.10.60.10">
    <property type="entry name" value="Zinc finger, CCHC-type"/>
    <property type="match status" value="1"/>
</dbReference>
<dbReference type="InterPro" id="IPR001878">
    <property type="entry name" value="Znf_CCHC"/>
</dbReference>
<evidence type="ECO:0000313" key="4">
    <source>
        <dbReference type="Proteomes" id="UP000478052"/>
    </source>
</evidence>
<dbReference type="OrthoDB" id="10022108at2759"/>
<dbReference type="AlphaFoldDB" id="A0A6G0VW31"/>
<feature type="domain" description="CCHC-type" evidence="2">
    <location>
        <begin position="164"/>
        <end position="179"/>
    </location>
</feature>
<dbReference type="SUPFAM" id="SSF57756">
    <property type="entry name" value="Retrovirus zinc finger-like domains"/>
    <property type="match status" value="1"/>
</dbReference>
<dbReference type="GO" id="GO:0008270">
    <property type="term" value="F:zinc ion binding"/>
    <property type="evidence" value="ECO:0007669"/>
    <property type="project" value="UniProtKB-KW"/>
</dbReference>
<evidence type="ECO:0000256" key="1">
    <source>
        <dbReference type="PROSITE-ProRule" id="PRU00047"/>
    </source>
</evidence>
<dbReference type="InterPro" id="IPR036875">
    <property type="entry name" value="Znf_CCHC_sf"/>
</dbReference>
<dbReference type="PROSITE" id="PS50158">
    <property type="entry name" value="ZF_CCHC"/>
    <property type="match status" value="1"/>
</dbReference>
<evidence type="ECO:0000259" key="2">
    <source>
        <dbReference type="PROSITE" id="PS50158"/>
    </source>
</evidence>
<dbReference type="Proteomes" id="UP000478052">
    <property type="component" value="Unassembled WGS sequence"/>
</dbReference>
<reference evidence="3 4" key="1">
    <citation type="submission" date="2019-08" db="EMBL/GenBank/DDBJ databases">
        <title>Whole genome of Aphis craccivora.</title>
        <authorList>
            <person name="Voronova N.V."/>
            <person name="Shulinski R.S."/>
            <person name="Bandarenka Y.V."/>
            <person name="Zhorov D.G."/>
            <person name="Warner D."/>
        </authorList>
    </citation>
    <scope>NUCLEOTIDE SEQUENCE [LARGE SCALE GENOMIC DNA]</scope>
    <source>
        <strain evidence="3">180601</strain>
        <tissue evidence="3">Whole Body</tissue>
    </source>
</reference>
<name>A0A6G0VW31_APHCR</name>
<comment type="caution">
    <text evidence="3">The sequence shown here is derived from an EMBL/GenBank/DDBJ whole genome shotgun (WGS) entry which is preliminary data.</text>
</comment>
<keyword evidence="4" id="KW-1185">Reference proteome</keyword>
<protein>
    <recommendedName>
        <fullName evidence="2">CCHC-type domain-containing protein</fullName>
    </recommendedName>
</protein>
<dbReference type="SMART" id="SM00343">
    <property type="entry name" value="ZnF_C2HC"/>
    <property type="match status" value="2"/>
</dbReference>
<organism evidence="3 4">
    <name type="scientific">Aphis craccivora</name>
    <name type="common">Cowpea aphid</name>
    <dbReference type="NCBI Taxonomy" id="307492"/>
    <lineage>
        <taxon>Eukaryota</taxon>
        <taxon>Metazoa</taxon>
        <taxon>Ecdysozoa</taxon>
        <taxon>Arthropoda</taxon>
        <taxon>Hexapoda</taxon>
        <taxon>Insecta</taxon>
        <taxon>Pterygota</taxon>
        <taxon>Neoptera</taxon>
        <taxon>Paraneoptera</taxon>
        <taxon>Hemiptera</taxon>
        <taxon>Sternorrhyncha</taxon>
        <taxon>Aphidomorpha</taxon>
        <taxon>Aphidoidea</taxon>
        <taxon>Aphididae</taxon>
        <taxon>Aphidini</taxon>
        <taxon>Aphis</taxon>
        <taxon>Aphis</taxon>
    </lineage>
</organism>
<sequence>MDDIWRVVSAAIPKPKLDGCKKLANGNYVLTCSDAGTVDAIRQINEGLSIKESLPRKPRVKLKNIPIEYTPEFITGSMIAQNEGLSDSDPSNIRPLFRCGRRNDHTSDWVVEVSPTVFSRINGKRTYVGMISTFPRPFNLAPYCRRCLLTEHKTSECKAVTSSCLHCAEPGHNRSDCPNRDKSPCCAHCKGEHATLSKECAKWAERIRALQLKTDYNKPNES</sequence>
<accession>A0A6G0VW31</accession>
<keyword evidence="1" id="KW-0862">Zinc</keyword>
<proteinExistence type="predicted"/>
<keyword evidence="1" id="KW-0479">Metal-binding</keyword>
<dbReference type="GO" id="GO:0003676">
    <property type="term" value="F:nucleic acid binding"/>
    <property type="evidence" value="ECO:0007669"/>
    <property type="project" value="InterPro"/>
</dbReference>